<dbReference type="InterPro" id="IPR043198">
    <property type="entry name" value="Cyclin/Ssn8"/>
</dbReference>
<proteinExistence type="predicted"/>
<keyword evidence="3" id="KW-1185">Reference proteome</keyword>
<feature type="region of interest" description="Disordered" evidence="1">
    <location>
        <begin position="330"/>
        <end position="369"/>
    </location>
</feature>
<dbReference type="AlphaFoldDB" id="A0A0L0SNV0"/>
<dbReference type="VEuPathDB" id="FungiDB:AMAG_09097"/>
<protein>
    <recommendedName>
        <fullName evidence="4">Cyclin N-terminal domain-containing protein</fullName>
    </recommendedName>
</protein>
<dbReference type="OrthoDB" id="25002at2759"/>
<feature type="compositionally biased region" description="Acidic residues" evidence="1">
    <location>
        <begin position="201"/>
        <end position="218"/>
    </location>
</feature>
<dbReference type="SUPFAM" id="SSF47954">
    <property type="entry name" value="Cyclin-like"/>
    <property type="match status" value="2"/>
</dbReference>
<dbReference type="Gene3D" id="1.10.472.10">
    <property type="entry name" value="Cyclin-like"/>
    <property type="match status" value="1"/>
</dbReference>
<dbReference type="Proteomes" id="UP000054350">
    <property type="component" value="Unassembled WGS sequence"/>
</dbReference>
<evidence type="ECO:0000256" key="1">
    <source>
        <dbReference type="SAM" id="MobiDB-lite"/>
    </source>
</evidence>
<name>A0A0L0SNV0_ALLM3</name>
<feature type="region of interest" description="Disordered" evidence="1">
    <location>
        <begin position="196"/>
        <end position="218"/>
    </location>
</feature>
<evidence type="ECO:0000313" key="2">
    <source>
        <dbReference type="EMBL" id="KNE64040.1"/>
    </source>
</evidence>
<organism evidence="2 3">
    <name type="scientific">Allomyces macrogynus (strain ATCC 38327)</name>
    <name type="common">Allomyces javanicus var. macrogynus</name>
    <dbReference type="NCBI Taxonomy" id="578462"/>
    <lineage>
        <taxon>Eukaryota</taxon>
        <taxon>Fungi</taxon>
        <taxon>Fungi incertae sedis</taxon>
        <taxon>Blastocladiomycota</taxon>
        <taxon>Blastocladiomycetes</taxon>
        <taxon>Blastocladiales</taxon>
        <taxon>Blastocladiaceae</taxon>
        <taxon>Allomyces</taxon>
    </lineage>
</organism>
<reference evidence="3" key="2">
    <citation type="submission" date="2009-11" db="EMBL/GenBank/DDBJ databases">
        <title>The Genome Sequence of Allomyces macrogynus strain ATCC 38327.</title>
        <authorList>
            <consortium name="The Broad Institute Genome Sequencing Platform"/>
            <person name="Russ C."/>
            <person name="Cuomo C."/>
            <person name="Shea T."/>
            <person name="Young S.K."/>
            <person name="Zeng Q."/>
            <person name="Koehrsen M."/>
            <person name="Haas B."/>
            <person name="Borodovsky M."/>
            <person name="Guigo R."/>
            <person name="Alvarado L."/>
            <person name="Berlin A."/>
            <person name="Borenstein D."/>
            <person name="Chen Z."/>
            <person name="Engels R."/>
            <person name="Freedman E."/>
            <person name="Gellesch M."/>
            <person name="Goldberg J."/>
            <person name="Griggs A."/>
            <person name="Gujja S."/>
            <person name="Heiman D."/>
            <person name="Hepburn T."/>
            <person name="Howarth C."/>
            <person name="Jen D."/>
            <person name="Larson L."/>
            <person name="Lewis B."/>
            <person name="Mehta T."/>
            <person name="Park D."/>
            <person name="Pearson M."/>
            <person name="Roberts A."/>
            <person name="Saif S."/>
            <person name="Shenoy N."/>
            <person name="Sisk P."/>
            <person name="Stolte C."/>
            <person name="Sykes S."/>
            <person name="Walk T."/>
            <person name="White J."/>
            <person name="Yandava C."/>
            <person name="Burger G."/>
            <person name="Gray M.W."/>
            <person name="Holland P.W.H."/>
            <person name="King N."/>
            <person name="Lang F.B.F."/>
            <person name="Roger A.J."/>
            <person name="Ruiz-Trillo I."/>
            <person name="Lander E."/>
            <person name="Nusbaum C."/>
        </authorList>
    </citation>
    <scope>NUCLEOTIDE SEQUENCE [LARGE SCALE GENOMIC DNA]</scope>
    <source>
        <strain evidence="3">ATCC 38327</strain>
    </source>
</reference>
<reference evidence="2 3" key="1">
    <citation type="submission" date="2009-11" db="EMBL/GenBank/DDBJ databases">
        <title>Annotation of Allomyces macrogynus ATCC 38327.</title>
        <authorList>
            <consortium name="The Broad Institute Genome Sequencing Platform"/>
            <person name="Russ C."/>
            <person name="Cuomo C."/>
            <person name="Burger G."/>
            <person name="Gray M.W."/>
            <person name="Holland P.W.H."/>
            <person name="King N."/>
            <person name="Lang F.B.F."/>
            <person name="Roger A.J."/>
            <person name="Ruiz-Trillo I."/>
            <person name="Young S.K."/>
            <person name="Zeng Q."/>
            <person name="Gargeya S."/>
            <person name="Fitzgerald M."/>
            <person name="Haas B."/>
            <person name="Abouelleil A."/>
            <person name="Alvarado L."/>
            <person name="Arachchi H.M."/>
            <person name="Berlin A."/>
            <person name="Chapman S.B."/>
            <person name="Gearin G."/>
            <person name="Goldberg J."/>
            <person name="Griggs A."/>
            <person name="Gujja S."/>
            <person name="Hansen M."/>
            <person name="Heiman D."/>
            <person name="Howarth C."/>
            <person name="Larimer J."/>
            <person name="Lui A."/>
            <person name="MacDonald P.J.P."/>
            <person name="McCowen C."/>
            <person name="Montmayeur A."/>
            <person name="Murphy C."/>
            <person name="Neiman D."/>
            <person name="Pearson M."/>
            <person name="Priest M."/>
            <person name="Roberts A."/>
            <person name="Saif S."/>
            <person name="Shea T."/>
            <person name="Sisk P."/>
            <person name="Stolte C."/>
            <person name="Sykes S."/>
            <person name="Wortman J."/>
            <person name="Nusbaum C."/>
            <person name="Birren B."/>
        </authorList>
    </citation>
    <scope>NUCLEOTIDE SEQUENCE [LARGE SCALE GENOMIC DNA]</scope>
    <source>
        <strain evidence="2 3">ATCC 38327</strain>
    </source>
</reference>
<dbReference type="EMBL" id="GG745343">
    <property type="protein sequence ID" value="KNE64040.1"/>
    <property type="molecule type" value="Genomic_DNA"/>
</dbReference>
<dbReference type="GO" id="GO:0006357">
    <property type="term" value="P:regulation of transcription by RNA polymerase II"/>
    <property type="evidence" value="ECO:0007669"/>
    <property type="project" value="InterPro"/>
</dbReference>
<gene>
    <name evidence="2" type="ORF">AMAG_09097</name>
</gene>
<dbReference type="GO" id="GO:0016538">
    <property type="term" value="F:cyclin-dependent protein serine/threonine kinase regulator activity"/>
    <property type="evidence" value="ECO:0007669"/>
    <property type="project" value="InterPro"/>
</dbReference>
<dbReference type="STRING" id="578462.A0A0L0SNV0"/>
<accession>A0A0L0SNV0</accession>
<evidence type="ECO:0000313" key="3">
    <source>
        <dbReference type="Proteomes" id="UP000054350"/>
    </source>
</evidence>
<sequence length="369" mass="40290">MAPLSSADRQALAVCTIIRDFGRALGFPLTTLAAAQFLFHLTAARERNRAVPGLREGPPIDRAPSMDAALACLLVAGKVHNTAKKLRDLMVRAYAWTHPGASDVNPEGERCQRWRLRIILLERQVLEAMQFNFTLPLPFDLLIKIAKKTACTKALTFHAWTLLFDLFQHRVVTTVPPLHLTFAALYLTARTRHAGEAATPVEEEREDGEAPSDDDDDPTTDLWAWKKCGLPSPAVRLLKTQMAHMLPACHAVLEYLIAVTNSDDPLFEAYRTVKIDLNEIQSSTAPTSAANGGTSAVLSPPPPPPVHDAYTAAVAAAVVAPPSPYTAYATGSPAPPVLPVRASAPTRRPRHADEMDGPWPKRARVEARY</sequence>
<feature type="region of interest" description="Disordered" evidence="1">
    <location>
        <begin position="284"/>
        <end position="303"/>
    </location>
</feature>
<evidence type="ECO:0008006" key="4">
    <source>
        <dbReference type="Google" id="ProtNLM"/>
    </source>
</evidence>
<dbReference type="eggNOG" id="KOG0834">
    <property type="taxonomic scope" value="Eukaryota"/>
</dbReference>
<feature type="compositionally biased region" description="Polar residues" evidence="1">
    <location>
        <begin position="284"/>
        <end position="297"/>
    </location>
</feature>
<dbReference type="InterPro" id="IPR036915">
    <property type="entry name" value="Cyclin-like_sf"/>
</dbReference>
<dbReference type="PANTHER" id="PTHR10026">
    <property type="entry name" value="CYCLIN"/>
    <property type="match status" value="1"/>
</dbReference>